<feature type="domain" description="Response regulatory" evidence="8">
    <location>
        <begin position="142"/>
        <end position="258"/>
    </location>
</feature>
<evidence type="ECO:0000256" key="2">
    <source>
        <dbReference type="ARBA" id="ARBA00012438"/>
    </source>
</evidence>
<keyword evidence="5" id="KW-0597">Phosphoprotein</keyword>
<accession>A0ABT5EIM5</accession>
<dbReference type="PANTHER" id="PTHR43047:SF72">
    <property type="entry name" value="OSMOSENSING HISTIDINE PROTEIN KINASE SLN1"/>
    <property type="match status" value="1"/>
</dbReference>
<keyword evidence="3" id="KW-0808">Transferase</keyword>
<reference evidence="9 10" key="1">
    <citation type="submission" date="2022-11" db="EMBL/GenBank/DDBJ databases">
        <title>Minimal conservation of predation-associated metabolite biosynthetic gene clusters underscores biosynthetic potential of Myxococcota including descriptions for ten novel species: Archangium lansinium sp. nov., Myxococcus landrumus sp. nov., Nannocystis bai.</title>
        <authorList>
            <person name="Ahearne A."/>
            <person name="Stevens C."/>
            <person name="Dowd S."/>
        </authorList>
    </citation>
    <scope>NUCLEOTIDE SEQUENCE [LARGE SCALE GENOMIC DNA]</scope>
    <source>
        <strain evidence="9 10">RJM3</strain>
    </source>
</reference>
<dbReference type="InterPro" id="IPR001789">
    <property type="entry name" value="Sig_transdc_resp-reg_receiver"/>
</dbReference>
<evidence type="ECO:0000256" key="3">
    <source>
        <dbReference type="ARBA" id="ARBA00022679"/>
    </source>
</evidence>
<dbReference type="PRINTS" id="PR00344">
    <property type="entry name" value="BCTRLSENSOR"/>
</dbReference>
<dbReference type="RefSeq" id="WP_271916985.1">
    <property type="nucleotide sequence ID" value="NZ_JAQNDO010000001.1"/>
</dbReference>
<dbReference type="EMBL" id="JAQNDO010000001">
    <property type="protein sequence ID" value="MDC0741658.1"/>
    <property type="molecule type" value="Genomic_DNA"/>
</dbReference>
<dbReference type="PROSITE" id="PS50110">
    <property type="entry name" value="RESPONSE_REGULATORY"/>
    <property type="match status" value="1"/>
</dbReference>
<comment type="caution">
    <text evidence="9">The sequence shown here is derived from an EMBL/GenBank/DDBJ whole genome shotgun (WGS) entry which is preliminary data.</text>
</comment>
<name>A0ABT5EIM5_9BACT</name>
<dbReference type="InterPro" id="IPR005467">
    <property type="entry name" value="His_kinase_dom"/>
</dbReference>
<dbReference type="SUPFAM" id="SSF52172">
    <property type="entry name" value="CheY-like"/>
    <property type="match status" value="1"/>
</dbReference>
<evidence type="ECO:0000259" key="7">
    <source>
        <dbReference type="PROSITE" id="PS50109"/>
    </source>
</evidence>
<feature type="domain" description="Histidine kinase" evidence="7">
    <location>
        <begin position="52"/>
        <end position="118"/>
    </location>
</feature>
<dbReference type="Proteomes" id="UP001221411">
    <property type="component" value="Unassembled WGS sequence"/>
</dbReference>
<dbReference type="SMART" id="SM00448">
    <property type="entry name" value="REC"/>
    <property type="match status" value="1"/>
</dbReference>
<dbReference type="EC" id="2.7.13.3" evidence="2"/>
<dbReference type="Gene3D" id="3.30.565.10">
    <property type="entry name" value="Histidine kinase-like ATPase, C-terminal domain"/>
    <property type="match status" value="1"/>
</dbReference>
<evidence type="ECO:0000256" key="4">
    <source>
        <dbReference type="ARBA" id="ARBA00022777"/>
    </source>
</evidence>
<evidence type="ECO:0000313" key="9">
    <source>
        <dbReference type="EMBL" id="MDC0741658.1"/>
    </source>
</evidence>
<evidence type="ECO:0000256" key="6">
    <source>
        <dbReference type="SAM" id="MobiDB-lite"/>
    </source>
</evidence>
<gene>
    <name evidence="9" type="ORF">POL67_09895</name>
</gene>
<dbReference type="InterPro" id="IPR003594">
    <property type="entry name" value="HATPase_dom"/>
</dbReference>
<comment type="catalytic activity">
    <reaction evidence="1">
        <text>ATP + protein L-histidine = ADP + protein N-phospho-L-histidine.</text>
        <dbReference type="EC" id="2.7.13.3"/>
    </reaction>
</comment>
<keyword evidence="10" id="KW-1185">Reference proteome</keyword>
<keyword evidence="4" id="KW-0418">Kinase</keyword>
<dbReference type="InterPro" id="IPR011006">
    <property type="entry name" value="CheY-like_superfamily"/>
</dbReference>
<evidence type="ECO:0000259" key="8">
    <source>
        <dbReference type="PROSITE" id="PS50110"/>
    </source>
</evidence>
<dbReference type="PROSITE" id="PS50109">
    <property type="entry name" value="HIS_KIN"/>
    <property type="match status" value="1"/>
</dbReference>
<dbReference type="Gene3D" id="3.40.50.2300">
    <property type="match status" value="1"/>
</dbReference>
<evidence type="ECO:0000256" key="1">
    <source>
        <dbReference type="ARBA" id="ARBA00000085"/>
    </source>
</evidence>
<dbReference type="Pfam" id="PF00072">
    <property type="entry name" value="Response_reg"/>
    <property type="match status" value="1"/>
</dbReference>
<organism evidence="9 10">
    <name type="scientific">Polyangium mundeleinium</name>
    <dbReference type="NCBI Taxonomy" id="2995306"/>
    <lineage>
        <taxon>Bacteria</taxon>
        <taxon>Pseudomonadati</taxon>
        <taxon>Myxococcota</taxon>
        <taxon>Polyangia</taxon>
        <taxon>Polyangiales</taxon>
        <taxon>Polyangiaceae</taxon>
        <taxon>Polyangium</taxon>
    </lineage>
</organism>
<dbReference type="InterPro" id="IPR004358">
    <property type="entry name" value="Sig_transdc_His_kin-like_C"/>
</dbReference>
<dbReference type="PANTHER" id="PTHR43047">
    <property type="entry name" value="TWO-COMPONENT HISTIDINE PROTEIN KINASE"/>
    <property type="match status" value="1"/>
</dbReference>
<feature type="region of interest" description="Disordered" evidence="6">
    <location>
        <begin position="1"/>
        <end position="24"/>
    </location>
</feature>
<dbReference type="SUPFAM" id="SSF55874">
    <property type="entry name" value="ATPase domain of HSP90 chaperone/DNA topoisomerase II/histidine kinase"/>
    <property type="match status" value="1"/>
</dbReference>
<dbReference type="InterPro" id="IPR036890">
    <property type="entry name" value="HATPase_C_sf"/>
</dbReference>
<dbReference type="CDD" id="cd17546">
    <property type="entry name" value="REC_hyHK_CKI1_RcsC-like"/>
    <property type="match status" value="1"/>
</dbReference>
<dbReference type="SMART" id="SM00387">
    <property type="entry name" value="HATPase_c"/>
    <property type="match status" value="1"/>
</dbReference>
<evidence type="ECO:0000313" key="10">
    <source>
        <dbReference type="Proteomes" id="UP001221411"/>
    </source>
</evidence>
<sequence>MSSISPGSRPARWSSSRPRSTSRHCCKASPIFAGCARSRRGSCFITCQPRAGPGIPPDDLARIFDPFEQAGDRGTRAEGAGLGLSISRKIVEQMGGRIDVASTLGEGSTFTVALRLPVAREKTSASEPGPAEVITGYEGARRRVLVDDNEGNRAFLRDALGPLGFEVALAEDGAQALARIEAQRPDLVILDLALPDLPGDEIARRLRRLPALAGLPLVASSASVDEAQQQRAKDAGCDAFLPKPVRLSALFDVLARRLALTWIHAAPATTEAEDEPAPRIEPTAEVLARLLDLAERGRIPELLQELQGIQAEDERLAAWAGEVRALAEAFRLHELCAALAPRV</sequence>
<proteinExistence type="predicted"/>
<dbReference type="Pfam" id="PF02518">
    <property type="entry name" value="HATPase_c"/>
    <property type="match status" value="1"/>
</dbReference>
<feature type="compositionally biased region" description="Low complexity" evidence="6">
    <location>
        <begin position="1"/>
        <end position="19"/>
    </location>
</feature>
<evidence type="ECO:0000256" key="5">
    <source>
        <dbReference type="PROSITE-ProRule" id="PRU00169"/>
    </source>
</evidence>
<protein>
    <recommendedName>
        <fullName evidence="2">histidine kinase</fullName>
        <ecNumber evidence="2">2.7.13.3</ecNumber>
    </recommendedName>
</protein>
<feature type="modified residue" description="4-aspartylphosphate" evidence="5">
    <location>
        <position position="191"/>
    </location>
</feature>